<keyword evidence="2" id="KW-1185">Reference proteome</keyword>
<proteinExistence type="predicted"/>
<comment type="caution">
    <text evidence="1">The sequence shown here is derived from an EMBL/GenBank/DDBJ whole genome shotgun (WGS) entry which is preliminary data.</text>
</comment>
<name>A0ABP6UMS1_9FLAO</name>
<gene>
    <name evidence="1" type="ORF">GCM10022393_24660</name>
</gene>
<reference evidence="2" key="1">
    <citation type="journal article" date="2019" name="Int. J. Syst. Evol. Microbiol.">
        <title>The Global Catalogue of Microorganisms (GCM) 10K type strain sequencing project: providing services to taxonomists for standard genome sequencing and annotation.</title>
        <authorList>
            <consortium name="The Broad Institute Genomics Platform"/>
            <consortium name="The Broad Institute Genome Sequencing Center for Infectious Disease"/>
            <person name="Wu L."/>
            <person name="Ma J."/>
        </authorList>
    </citation>
    <scope>NUCLEOTIDE SEQUENCE [LARGE SCALE GENOMIC DNA]</scope>
    <source>
        <strain evidence="2">JCM 17106</strain>
    </source>
</reference>
<accession>A0ABP6UMS1</accession>
<organism evidence="1 2">
    <name type="scientific">Aquimarina addita</name>
    <dbReference type="NCBI Taxonomy" id="870485"/>
    <lineage>
        <taxon>Bacteria</taxon>
        <taxon>Pseudomonadati</taxon>
        <taxon>Bacteroidota</taxon>
        <taxon>Flavobacteriia</taxon>
        <taxon>Flavobacteriales</taxon>
        <taxon>Flavobacteriaceae</taxon>
        <taxon>Aquimarina</taxon>
    </lineage>
</organism>
<sequence>MKAQSFEKTEMYATTIDIKENGLQSPTYLVNLVRSGGLPEKLTTIAINDSEPFEDIFITTLENPGLAGISEVIKMDIESVTCCAEVVTYYFMVTDQKKLISLPELTNIYCENSDTDSQYTFPNQLFGIKNKIVQTETLYSESTEIKYVSLQQSFILNNDKIDSSKSTALTGY</sequence>
<dbReference type="EMBL" id="BAABCW010000009">
    <property type="protein sequence ID" value="GAA3510393.1"/>
    <property type="molecule type" value="Genomic_DNA"/>
</dbReference>
<dbReference type="Proteomes" id="UP001500459">
    <property type="component" value="Unassembled WGS sequence"/>
</dbReference>
<evidence type="ECO:0000313" key="2">
    <source>
        <dbReference type="Proteomes" id="UP001500459"/>
    </source>
</evidence>
<evidence type="ECO:0000313" key="1">
    <source>
        <dbReference type="EMBL" id="GAA3510393.1"/>
    </source>
</evidence>
<protein>
    <submittedName>
        <fullName evidence="1">Uncharacterized protein</fullName>
    </submittedName>
</protein>